<dbReference type="GO" id="GO:0005506">
    <property type="term" value="F:iron ion binding"/>
    <property type="evidence" value="ECO:0007669"/>
    <property type="project" value="UniProtKB-ARBA"/>
</dbReference>
<evidence type="ECO:0000313" key="3">
    <source>
        <dbReference type="Proteomes" id="UP000190166"/>
    </source>
</evidence>
<comment type="cofactor">
    <cofactor evidence="1">
        <name>Fe(2+)</name>
        <dbReference type="ChEBI" id="CHEBI:29033"/>
    </cofactor>
</comment>
<name>A0A1T5N683_9BACT</name>
<accession>A0A1T5N683</accession>
<dbReference type="Gene3D" id="2.60.120.620">
    <property type="entry name" value="q2cbj1_9rhob like domain"/>
    <property type="match status" value="1"/>
</dbReference>
<dbReference type="EMBL" id="FUZZ01000001">
    <property type="protein sequence ID" value="SKC95548.1"/>
    <property type="molecule type" value="Genomic_DNA"/>
</dbReference>
<reference evidence="2 3" key="1">
    <citation type="submission" date="2017-02" db="EMBL/GenBank/DDBJ databases">
        <authorList>
            <person name="Peterson S.W."/>
        </authorList>
    </citation>
    <scope>NUCLEOTIDE SEQUENCE [LARGE SCALE GENOMIC DNA]</scope>
    <source>
        <strain evidence="2 3">DSM 18108</strain>
    </source>
</reference>
<dbReference type="GO" id="GO:0016706">
    <property type="term" value="F:2-oxoglutarate-dependent dioxygenase activity"/>
    <property type="evidence" value="ECO:0007669"/>
    <property type="project" value="UniProtKB-ARBA"/>
</dbReference>
<dbReference type="Proteomes" id="UP000190166">
    <property type="component" value="Unassembled WGS sequence"/>
</dbReference>
<dbReference type="PANTHER" id="PTHR20883">
    <property type="entry name" value="PHYTANOYL-COA DIOXYGENASE DOMAIN CONTAINING 1"/>
    <property type="match status" value="1"/>
</dbReference>
<keyword evidence="3" id="KW-1185">Reference proteome</keyword>
<sequence>MTNETIIQHRQELNINGYTVIPDVFSESAIGEMIAVIDSADHTGPLFRKTNDLFAIRRFLQEVPSIAPLIFTPGIRQIVRELFGEQHVPVKSIYFDKPGQSNWFVAWHQDLTISVAEKLPVAGYGPWTVKPGQFAVQPPTDILESIYTLRIHLDDTDEQNGALKVLPGSHAKGVYRADSIDLNQTPDVSCCVKKGGVMIMRPLLMHASGRSSNGHNRRVIHIEFSDRELAGGLQWAETRMLSFSGLD</sequence>
<evidence type="ECO:0000313" key="2">
    <source>
        <dbReference type="EMBL" id="SKC95548.1"/>
    </source>
</evidence>
<keyword evidence="2" id="KW-0223">Dioxygenase</keyword>
<dbReference type="InterPro" id="IPR008775">
    <property type="entry name" value="Phytyl_CoA_dOase-like"/>
</dbReference>
<evidence type="ECO:0000256" key="1">
    <source>
        <dbReference type="ARBA" id="ARBA00001954"/>
    </source>
</evidence>
<dbReference type="STRING" id="393003.SAMN05660461_0422"/>
<dbReference type="SUPFAM" id="SSF51197">
    <property type="entry name" value="Clavaminate synthase-like"/>
    <property type="match status" value="1"/>
</dbReference>
<dbReference type="RefSeq" id="WP_079467760.1">
    <property type="nucleotide sequence ID" value="NZ_FUZZ01000001.1"/>
</dbReference>
<gene>
    <name evidence="2" type="ORF">SAMN05660461_0422</name>
</gene>
<dbReference type="PANTHER" id="PTHR20883:SF48">
    <property type="entry name" value="ECTOINE DIOXYGENASE"/>
    <property type="match status" value="1"/>
</dbReference>
<keyword evidence="2" id="KW-0560">Oxidoreductase</keyword>
<dbReference type="AlphaFoldDB" id="A0A1T5N683"/>
<protein>
    <submittedName>
        <fullName evidence="2">Ectoine hydroxylase-related dioxygenase, phytanoyl-CoA dioxygenase (PhyH) family</fullName>
    </submittedName>
</protein>
<organism evidence="2 3">
    <name type="scientific">Chitinophaga ginsengisegetis</name>
    <dbReference type="NCBI Taxonomy" id="393003"/>
    <lineage>
        <taxon>Bacteria</taxon>
        <taxon>Pseudomonadati</taxon>
        <taxon>Bacteroidota</taxon>
        <taxon>Chitinophagia</taxon>
        <taxon>Chitinophagales</taxon>
        <taxon>Chitinophagaceae</taxon>
        <taxon>Chitinophaga</taxon>
    </lineage>
</organism>
<dbReference type="Pfam" id="PF05721">
    <property type="entry name" value="PhyH"/>
    <property type="match status" value="1"/>
</dbReference>
<proteinExistence type="predicted"/>